<accession>A0A8J5V9T5</accession>
<keyword evidence="3" id="KW-1185">Reference proteome</keyword>
<name>A0A8J5V9T5_9HYME</name>
<sequence length="107" mass="11640">MDPPAAFPQAAVNAVPPDTRGKIDLPLPASGVQNRRDNKLFTNRELINNNMTSRVHGIKHPEGPDDGQSRTECLIGVLLQQRGDSLLSERGQGLGHLQDTLVIILAR</sequence>
<proteinExistence type="predicted"/>
<protein>
    <submittedName>
        <fullName evidence="2">Uncharacterized protein</fullName>
    </submittedName>
</protein>
<feature type="region of interest" description="Disordered" evidence="1">
    <location>
        <begin position="1"/>
        <end position="31"/>
    </location>
</feature>
<gene>
    <name evidence="2" type="ORF">G9C98_000289</name>
</gene>
<dbReference type="AlphaFoldDB" id="A0A8J5V9T5"/>
<evidence type="ECO:0000313" key="2">
    <source>
        <dbReference type="EMBL" id="KAG8038734.1"/>
    </source>
</evidence>
<dbReference type="EMBL" id="JAAOIC020000041">
    <property type="protein sequence ID" value="KAG8038734.1"/>
    <property type="molecule type" value="Genomic_DNA"/>
</dbReference>
<reference evidence="2" key="2">
    <citation type="submission" date="2021-04" db="EMBL/GenBank/DDBJ databases">
        <title>Genome-wide patterns of bracovirus chromosomal integration into multiple host tissues during parasitism.</title>
        <authorList>
            <person name="Chebbi M.A.C."/>
        </authorList>
    </citation>
    <scope>NUCLEOTIDE SEQUENCE</scope>
    <source>
        <tissue evidence="2">Whole body</tissue>
    </source>
</reference>
<dbReference type="Proteomes" id="UP000729913">
    <property type="component" value="Unassembled WGS sequence"/>
</dbReference>
<reference evidence="2" key="1">
    <citation type="submission" date="2020-03" db="EMBL/GenBank/DDBJ databases">
        <authorList>
            <person name="Chebbi M.A."/>
            <person name="Drezen J.M."/>
        </authorList>
    </citation>
    <scope>NUCLEOTIDE SEQUENCE</scope>
    <source>
        <tissue evidence="2">Whole body</tissue>
    </source>
</reference>
<organism evidence="2 3">
    <name type="scientific">Cotesia typhae</name>
    <dbReference type="NCBI Taxonomy" id="2053667"/>
    <lineage>
        <taxon>Eukaryota</taxon>
        <taxon>Metazoa</taxon>
        <taxon>Ecdysozoa</taxon>
        <taxon>Arthropoda</taxon>
        <taxon>Hexapoda</taxon>
        <taxon>Insecta</taxon>
        <taxon>Pterygota</taxon>
        <taxon>Neoptera</taxon>
        <taxon>Endopterygota</taxon>
        <taxon>Hymenoptera</taxon>
        <taxon>Apocrita</taxon>
        <taxon>Ichneumonoidea</taxon>
        <taxon>Braconidae</taxon>
        <taxon>Microgastrinae</taxon>
        <taxon>Cotesia</taxon>
    </lineage>
</organism>
<evidence type="ECO:0000313" key="3">
    <source>
        <dbReference type="Proteomes" id="UP000729913"/>
    </source>
</evidence>
<comment type="caution">
    <text evidence="2">The sequence shown here is derived from an EMBL/GenBank/DDBJ whole genome shotgun (WGS) entry which is preliminary data.</text>
</comment>
<dbReference type="OrthoDB" id="10623540at2759"/>
<evidence type="ECO:0000256" key="1">
    <source>
        <dbReference type="SAM" id="MobiDB-lite"/>
    </source>
</evidence>